<reference evidence="2" key="2">
    <citation type="journal article" date="2021" name="Genome Biol. Evol.">
        <title>Developing a high-quality reference genome for a parasitic bivalve with doubly uniparental inheritance (Bivalvia: Unionida).</title>
        <authorList>
            <person name="Smith C.H."/>
        </authorList>
    </citation>
    <scope>NUCLEOTIDE SEQUENCE</scope>
    <source>
        <strain evidence="2">CHS0354</strain>
        <tissue evidence="2">Mantle</tissue>
    </source>
</reference>
<evidence type="ECO:0000313" key="2">
    <source>
        <dbReference type="EMBL" id="KAK3593832.1"/>
    </source>
</evidence>
<proteinExistence type="predicted"/>
<organism evidence="2 3">
    <name type="scientific">Potamilus streckersoni</name>
    <dbReference type="NCBI Taxonomy" id="2493646"/>
    <lineage>
        <taxon>Eukaryota</taxon>
        <taxon>Metazoa</taxon>
        <taxon>Spiralia</taxon>
        <taxon>Lophotrochozoa</taxon>
        <taxon>Mollusca</taxon>
        <taxon>Bivalvia</taxon>
        <taxon>Autobranchia</taxon>
        <taxon>Heteroconchia</taxon>
        <taxon>Palaeoheterodonta</taxon>
        <taxon>Unionida</taxon>
        <taxon>Unionoidea</taxon>
        <taxon>Unionidae</taxon>
        <taxon>Ambleminae</taxon>
        <taxon>Lampsilini</taxon>
        <taxon>Potamilus</taxon>
    </lineage>
</organism>
<evidence type="ECO:0000313" key="3">
    <source>
        <dbReference type="Proteomes" id="UP001195483"/>
    </source>
</evidence>
<comment type="caution">
    <text evidence="2">The sequence shown here is derived from an EMBL/GenBank/DDBJ whole genome shotgun (WGS) entry which is preliminary data.</text>
</comment>
<feature type="compositionally biased region" description="Basic and acidic residues" evidence="1">
    <location>
        <begin position="1"/>
        <end position="25"/>
    </location>
</feature>
<dbReference type="EMBL" id="JAEAOA010000708">
    <property type="protein sequence ID" value="KAK3593832.1"/>
    <property type="molecule type" value="Genomic_DNA"/>
</dbReference>
<evidence type="ECO:0000256" key="1">
    <source>
        <dbReference type="SAM" id="MobiDB-lite"/>
    </source>
</evidence>
<reference evidence="2" key="1">
    <citation type="journal article" date="2021" name="Genome Biol. Evol.">
        <title>A High-Quality Reference Genome for a Parasitic Bivalve with Doubly Uniparental Inheritance (Bivalvia: Unionida).</title>
        <authorList>
            <person name="Smith C.H."/>
        </authorList>
    </citation>
    <scope>NUCLEOTIDE SEQUENCE</scope>
    <source>
        <strain evidence="2">CHS0354</strain>
    </source>
</reference>
<sequence length="103" mass="12190">MEDLPENHIRDRRSMDKSATADDPPKTGNNMTYFKQIEKQLNSYSLKDELRGIQDVVSMQRLMEITPDDMKAFKVTRARHMCQKRRGNNRVTDYCYCYGSYNK</sequence>
<gene>
    <name evidence="2" type="ORF">CHS0354_011433</name>
</gene>
<name>A0AAE0SL19_9BIVA</name>
<accession>A0AAE0SL19</accession>
<keyword evidence="3" id="KW-1185">Reference proteome</keyword>
<reference evidence="2" key="3">
    <citation type="submission" date="2023-05" db="EMBL/GenBank/DDBJ databases">
        <authorList>
            <person name="Smith C.H."/>
        </authorList>
    </citation>
    <scope>NUCLEOTIDE SEQUENCE</scope>
    <source>
        <strain evidence="2">CHS0354</strain>
        <tissue evidence="2">Mantle</tissue>
    </source>
</reference>
<feature type="region of interest" description="Disordered" evidence="1">
    <location>
        <begin position="1"/>
        <end position="30"/>
    </location>
</feature>
<dbReference type="AlphaFoldDB" id="A0AAE0SL19"/>
<dbReference type="Proteomes" id="UP001195483">
    <property type="component" value="Unassembled WGS sequence"/>
</dbReference>
<protein>
    <submittedName>
        <fullName evidence="2">Uncharacterized protein</fullName>
    </submittedName>
</protein>